<keyword evidence="6" id="KW-1185">Reference proteome</keyword>
<evidence type="ECO:0000259" key="4">
    <source>
        <dbReference type="PROSITE" id="PS50887"/>
    </source>
</evidence>
<evidence type="ECO:0000256" key="2">
    <source>
        <dbReference type="ARBA" id="ARBA00034247"/>
    </source>
</evidence>
<dbReference type="SUPFAM" id="SSF55073">
    <property type="entry name" value="Nucleotide cyclase"/>
    <property type="match status" value="1"/>
</dbReference>
<organism evidence="5 6">
    <name type="scientific">Bacterioplanes sanyensis</name>
    <dbReference type="NCBI Taxonomy" id="1249553"/>
    <lineage>
        <taxon>Bacteria</taxon>
        <taxon>Pseudomonadati</taxon>
        <taxon>Pseudomonadota</taxon>
        <taxon>Gammaproteobacteria</taxon>
        <taxon>Oceanospirillales</taxon>
        <taxon>Oceanospirillaceae</taxon>
        <taxon>Bacterioplanes</taxon>
    </lineage>
</organism>
<gene>
    <name evidence="5" type="ORF">CHH28_16325</name>
</gene>
<dbReference type="InterPro" id="IPR000160">
    <property type="entry name" value="GGDEF_dom"/>
</dbReference>
<dbReference type="PANTHER" id="PTHR45138">
    <property type="entry name" value="REGULATORY COMPONENTS OF SENSORY TRANSDUCTION SYSTEM"/>
    <property type="match status" value="1"/>
</dbReference>
<dbReference type="GO" id="GO:0043709">
    <property type="term" value="P:cell adhesion involved in single-species biofilm formation"/>
    <property type="evidence" value="ECO:0007669"/>
    <property type="project" value="TreeGrafter"/>
</dbReference>
<dbReference type="EMBL" id="CP022530">
    <property type="protein sequence ID" value="ASP40144.1"/>
    <property type="molecule type" value="Genomic_DNA"/>
</dbReference>
<protein>
    <recommendedName>
        <fullName evidence="1">diguanylate cyclase</fullName>
        <ecNumber evidence="1">2.7.7.65</ecNumber>
    </recommendedName>
</protein>
<dbReference type="KEGG" id="bsan:CHH28_16325"/>
<dbReference type="Proteomes" id="UP000202440">
    <property type="component" value="Chromosome"/>
</dbReference>
<dbReference type="PROSITE" id="PS50887">
    <property type="entry name" value="GGDEF"/>
    <property type="match status" value="1"/>
</dbReference>
<feature type="transmembrane region" description="Helical" evidence="3">
    <location>
        <begin position="108"/>
        <end position="124"/>
    </location>
</feature>
<dbReference type="NCBIfam" id="TIGR00254">
    <property type="entry name" value="GGDEF"/>
    <property type="match status" value="1"/>
</dbReference>
<reference evidence="5 6" key="1">
    <citation type="submission" date="2017-07" db="EMBL/GenBank/DDBJ databases">
        <title>Annotated genome sequence of Bacterioplanes sanyensis isolated from Red Sea.</title>
        <authorList>
            <person name="Rehman Z.U."/>
        </authorList>
    </citation>
    <scope>NUCLEOTIDE SEQUENCE [LARGE SCALE GENOMIC DNA]</scope>
    <source>
        <strain evidence="5 6">NV9</strain>
    </source>
</reference>
<sequence length="298" mass="34331">MLDTLAHHRRKLALIFTLLWGALMANLWLGEAKPWHDIDWLDVVGEGGSAIALAVWMLLILGSRPLGRVTDLLTLGLGFMFLAMWQDAVDEFLYLPAEAFWNPLLESVAMPFGIGLLTYGLFHWHREQLAINRQLRGREQVFREHRWLDPLTHIGRADYLKQQIITLSEQQPLVLMMLDLNGFAPFNRRFGHRCGDRLLREVTEVLLLNLRHTDLLCRYAGDRFAILLPFTEQLEARRIGEELRQAIAHFAFKTDDGHSHFQSLRIGMVYCHHERSAEQLITAANQALQLDQPRAKVA</sequence>
<dbReference type="Gene3D" id="3.30.70.270">
    <property type="match status" value="1"/>
</dbReference>
<feature type="domain" description="GGDEF" evidence="4">
    <location>
        <begin position="171"/>
        <end position="298"/>
    </location>
</feature>
<feature type="transmembrane region" description="Helical" evidence="3">
    <location>
        <begin position="41"/>
        <end position="62"/>
    </location>
</feature>
<proteinExistence type="predicted"/>
<dbReference type="InterPro" id="IPR029787">
    <property type="entry name" value="Nucleotide_cyclase"/>
</dbReference>
<keyword evidence="3" id="KW-1133">Transmembrane helix</keyword>
<dbReference type="GO" id="GO:0005886">
    <property type="term" value="C:plasma membrane"/>
    <property type="evidence" value="ECO:0007669"/>
    <property type="project" value="TreeGrafter"/>
</dbReference>
<feature type="transmembrane region" description="Helical" evidence="3">
    <location>
        <begin position="12"/>
        <end position="29"/>
    </location>
</feature>
<dbReference type="AlphaFoldDB" id="A0A222FNQ4"/>
<dbReference type="OrthoDB" id="5914567at2"/>
<dbReference type="EC" id="2.7.7.65" evidence="1"/>
<dbReference type="Pfam" id="PF00990">
    <property type="entry name" value="GGDEF"/>
    <property type="match status" value="1"/>
</dbReference>
<accession>A0A222FNQ4</accession>
<dbReference type="InterPro" id="IPR043128">
    <property type="entry name" value="Rev_trsase/Diguanyl_cyclase"/>
</dbReference>
<evidence type="ECO:0000313" key="6">
    <source>
        <dbReference type="Proteomes" id="UP000202440"/>
    </source>
</evidence>
<dbReference type="RefSeq" id="WP_094061317.1">
    <property type="nucleotide sequence ID" value="NZ_CP022530.1"/>
</dbReference>
<keyword evidence="3" id="KW-0812">Transmembrane</keyword>
<dbReference type="InterPro" id="IPR050469">
    <property type="entry name" value="Diguanylate_Cyclase"/>
</dbReference>
<dbReference type="PANTHER" id="PTHR45138:SF9">
    <property type="entry name" value="DIGUANYLATE CYCLASE DGCM-RELATED"/>
    <property type="match status" value="1"/>
</dbReference>
<dbReference type="SMART" id="SM00267">
    <property type="entry name" value="GGDEF"/>
    <property type="match status" value="1"/>
</dbReference>
<dbReference type="CDD" id="cd01949">
    <property type="entry name" value="GGDEF"/>
    <property type="match status" value="1"/>
</dbReference>
<evidence type="ECO:0000256" key="3">
    <source>
        <dbReference type="SAM" id="Phobius"/>
    </source>
</evidence>
<evidence type="ECO:0000256" key="1">
    <source>
        <dbReference type="ARBA" id="ARBA00012528"/>
    </source>
</evidence>
<feature type="transmembrane region" description="Helical" evidence="3">
    <location>
        <begin position="69"/>
        <end position="88"/>
    </location>
</feature>
<dbReference type="GO" id="GO:1902201">
    <property type="term" value="P:negative regulation of bacterial-type flagellum-dependent cell motility"/>
    <property type="evidence" value="ECO:0007669"/>
    <property type="project" value="TreeGrafter"/>
</dbReference>
<keyword evidence="3" id="KW-0472">Membrane</keyword>
<comment type="catalytic activity">
    <reaction evidence="2">
        <text>2 GTP = 3',3'-c-di-GMP + 2 diphosphate</text>
        <dbReference type="Rhea" id="RHEA:24898"/>
        <dbReference type="ChEBI" id="CHEBI:33019"/>
        <dbReference type="ChEBI" id="CHEBI:37565"/>
        <dbReference type="ChEBI" id="CHEBI:58805"/>
        <dbReference type="EC" id="2.7.7.65"/>
    </reaction>
</comment>
<evidence type="ECO:0000313" key="5">
    <source>
        <dbReference type="EMBL" id="ASP40144.1"/>
    </source>
</evidence>
<dbReference type="GO" id="GO:0052621">
    <property type="term" value="F:diguanylate cyclase activity"/>
    <property type="evidence" value="ECO:0007669"/>
    <property type="project" value="UniProtKB-EC"/>
</dbReference>
<name>A0A222FNQ4_9GAMM</name>